<comment type="caution">
    <text evidence="1">The sequence shown here is derived from an EMBL/GenBank/DDBJ whole genome shotgun (WGS) entry which is preliminary data.</text>
</comment>
<evidence type="ECO:0000313" key="2">
    <source>
        <dbReference type="Proteomes" id="UP000265520"/>
    </source>
</evidence>
<dbReference type="Proteomes" id="UP000265520">
    <property type="component" value="Unassembled WGS sequence"/>
</dbReference>
<name>A0A392SPH5_9FABA</name>
<organism evidence="1 2">
    <name type="scientific">Trifolium medium</name>
    <dbReference type="NCBI Taxonomy" id="97028"/>
    <lineage>
        <taxon>Eukaryota</taxon>
        <taxon>Viridiplantae</taxon>
        <taxon>Streptophyta</taxon>
        <taxon>Embryophyta</taxon>
        <taxon>Tracheophyta</taxon>
        <taxon>Spermatophyta</taxon>
        <taxon>Magnoliopsida</taxon>
        <taxon>eudicotyledons</taxon>
        <taxon>Gunneridae</taxon>
        <taxon>Pentapetalae</taxon>
        <taxon>rosids</taxon>
        <taxon>fabids</taxon>
        <taxon>Fabales</taxon>
        <taxon>Fabaceae</taxon>
        <taxon>Papilionoideae</taxon>
        <taxon>50 kb inversion clade</taxon>
        <taxon>NPAAA clade</taxon>
        <taxon>Hologalegina</taxon>
        <taxon>IRL clade</taxon>
        <taxon>Trifolieae</taxon>
        <taxon>Trifolium</taxon>
    </lineage>
</organism>
<reference evidence="1 2" key="1">
    <citation type="journal article" date="2018" name="Front. Plant Sci.">
        <title>Red Clover (Trifolium pratense) and Zigzag Clover (T. medium) - A Picture of Genomic Similarities and Differences.</title>
        <authorList>
            <person name="Dluhosova J."/>
            <person name="Istvanek J."/>
            <person name="Nedelnik J."/>
            <person name="Repkova J."/>
        </authorList>
    </citation>
    <scope>NUCLEOTIDE SEQUENCE [LARGE SCALE GENOMIC DNA]</scope>
    <source>
        <strain evidence="2">cv. 10/8</strain>
        <tissue evidence="1">Leaf</tissue>
    </source>
</reference>
<protein>
    <submittedName>
        <fullName evidence="1">Uncharacterized protein</fullName>
    </submittedName>
</protein>
<evidence type="ECO:0000313" key="1">
    <source>
        <dbReference type="EMBL" id="MCI49925.1"/>
    </source>
</evidence>
<sequence length="45" mass="4721">ILLCNTIHEKPSTLAGAEVFQIALNIAACSPAIALPVKNLFANKT</sequence>
<dbReference type="AlphaFoldDB" id="A0A392SPH5"/>
<keyword evidence="2" id="KW-1185">Reference proteome</keyword>
<accession>A0A392SPH5</accession>
<dbReference type="EMBL" id="LXQA010408877">
    <property type="protein sequence ID" value="MCI49925.1"/>
    <property type="molecule type" value="Genomic_DNA"/>
</dbReference>
<feature type="non-terminal residue" evidence="1">
    <location>
        <position position="1"/>
    </location>
</feature>
<proteinExistence type="predicted"/>